<dbReference type="InterPro" id="IPR027417">
    <property type="entry name" value="P-loop_NTPase"/>
</dbReference>
<evidence type="ECO:0000256" key="5">
    <source>
        <dbReference type="SAM" id="Phobius"/>
    </source>
</evidence>
<feature type="domain" description="FtsK" evidence="6">
    <location>
        <begin position="963"/>
        <end position="1148"/>
    </location>
</feature>
<dbReference type="GO" id="GO:0005524">
    <property type="term" value="F:ATP binding"/>
    <property type="evidence" value="ECO:0007669"/>
    <property type="project" value="UniProtKB-UniRule"/>
</dbReference>
<dbReference type="GO" id="GO:0003677">
    <property type="term" value="F:DNA binding"/>
    <property type="evidence" value="ECO:0007669"/>
    <property type="project" value="InterPro"/>
</dbReference>
<dbReference type="Gene3D" id="3.40.50.300">
    <property type="entry name" value="P-loop containing nucleotide triphosphate hydrolases"/>
    <property type="match status" value="4"/>
</dbReference>
<dbReference type="NCBIfam" id="TIGR03928">
    <property type="entry name" value="T7_EssCb_Firm"/>
    <property type="match status" value="1"/>
</dbReference>
<comment type="caution">
    <text evidence="7">The sequence shown here is derived from an EMBL/GenBank/DDBJ whole genome shotgun (WGS) entry which is preliminary data.</text>
</comment>
<dbReference type="InterPro" id="IPR050206">
    <property type="entry name" value="FtsK/SpoIIIE/SftA"/>
</dbReference>
<keyword evidence="5" id="KW-1133">Transmembrane helix</keyword>
<dbReference type="PROSITE" id="PS50901">
    <property type="entry name" value="FTSK"/>
    <property type="match status" value="2"/>
</dbReference>
<dbReference type="InterPro" id="IPR023839">
    <property type="entry name" value="Firmicutes_EssC_C"/>
</dbReference>
<keyword evidence="5" id="KW-0812">Transmembrane</keyword>
<feature type="binding site" evidence="4">
    <location>
        <begin position="642"/>
        <end position="649"/>
    </location>
    <ligand>
        <name>ATP</name>
        <dbReference type="ChEBI" id="CHEBI:30616"/>
    </ligand>
</feature>
<evidence type="ECO:0000313" key="7">
    <source>
        <dbReference type="EMBL" id="MBC1794468.1"/>
    </source>
</evidence>
<dbReference type="Pfam" id="PF01580">
    <property type="entry name" value="FtsK_SpoIIIE"/>
    <property type="match status" value="2"/>
</dbReference>
<organism evidence="7 8">
    <name type="scientific">Listeria booriae</name>
    <dbReference type="NCBI Taxonomy" id="1552123"/>
    <lineage>
        <taxon>Bacteria</taxon>
        <taxon>Bacillati</taxon>
        <taxon>Bacillota</taxon>
        <taxon>Bacilli</taxon>
        <taxon>Bacillales</taxon>
        <taxon>Listeriaceae</taxon>
        <taxon>Listeria</taxon>
    </lineage>
</organism>
<evidence type="ECO:0000256" key="3">
    <source>
        <dbReference type="ARBA" id="ARBA00022840"/>
    </source>
</evidence>
<evidence type="ECO:0000256" key="4">
    <source>
        <dbReference type="PROSITE-ProRule" id="PRU00289"/>
    </source>
</evidence>
<dbReference type="PANTHER" id="PTHR22683">
    <property type="entry name" value="SPORULATION PROTEIN RELATED"/>
    <property type="match status" value="1"/>
</dbReference>
<dbReference type="RefSeq" id="WP_185489013.1">
    <property type="nucleotide sequence ID" value="NZ_JAARVC010000007.1"/>
</dbReference>
<dbReference type="PANTHER" id="PTHR22683:SF1">
    <property type="entry name" value="TYPE VII SECRETION SYSTEM PROTEIN ESSC"/>
    <property type="match status" value="1"/>
</dbReference>
<reference evidence="7 8" key="1">
    <citation type="submission" date="2020-03" db="EMBL/GenBank/DDBJ databases">
        <title>Soil Listeria distribution.</title>
        <authorList>
            <person name="Liao J."/>
            <person name="Wiedmann M."/>
        </authorList>
    </citation>
    <scope>NUCLEOTIDE SEQUENCE [LARGE SCALE GENOMIC DNA]</scope>
    <source>
        <strain evidence="7 8">FSL L7-0978</strain>
    </source>
</reference>
<feature type="domain" description="FtsK" evidence="6">
    <location>
        <begin position="621"/>
        <end position="816"/>
    </location>
</feature>
<feature type="transmembrane region" description="Helical" evidence="5">
    <location>
        <begin position="231"/>
        <end position="251"/>
    </location>
</feature>
<keyword evidence="5" id="KW-0472">Membrane</keyword>
<feature type="transmembrane region" description="Helical" evidence="5">
    <location>
        <begin position="205"/>
        <end position="225"/>
    </location>
</feature>
<accession>A0A7X0XZ79</accession>
<proteinExistence type="predicted"/>
<evidence type="ECO:0000256" key="2">
    <source>
        <dbReference type="ARBA" id="ARBA00022741"/>
    </source>
</evidence>
<protein>
    <submittedName>
        <fullName evidence="7">Type VII secretion protein EssC</fullName>
    </submittedName>
</protein>
<sequence length="1463" mass="166191">MNYILEFGPTYYKEHPIRAHLELAGYHFQIENEQLCVRDVSHEHIATLSWFESVTLENIQYVYFSMNDEKVYPIKEQTILIGESLPSDIIMEGFQLAITKQTLVNHSKHKVYINGKELPEGQREYRIGDRILLGLLLLIIKQGEFVITGDLTHYLTSLVPKVTSHAYFEGYPLYKRSPRVIQTLSDEKITIQKPIAKSRLEKGSLVKLILPPLIGVGATIAISVIMPRGPYIFVTLAMTLVTTVFSVVGFFSDRKKTKEENTKKEAVYYDYLLDTRKKLQKLQLAEKKYYDYHYPLSQEIIRMIETYNPRLYEKDSHEDDFLMIRVGNAAQKSDYHVSFDYNPLEVEKDHQLEEAKEVYQLFTTTNNKPVIVDLKQTHLGLVGEKQYIHAEMKDIITQITYFQSYHDVEIIMLHQEKYHQDFDYLKWYPHFKLHQMNVTGVINNEGVRDQVLASLQQILRDRKLKLEEHQREAKYLPHFILLVDDYHLLVNHPIMEYLQRKSVDLGITMIYSASKQADLPDNIKTVVQLEDTSTGRLLVHEGRACNQTLQLNHTDNSQLESTARILAALVHQQGIVSQIPEAITFFELYGVEHPEELYVNERWKKSQSHQSLAVPLGVRAKEDIVYLNLHEKAHGPHGLVAGTTGSGKSEIIQSYVLSLAVHFHPHEVGFLLIDYKGGGMANLFQKLPHLLGTITNLDGAESMRALASIKSELKRRQRIFNACGVNNIIQYTKLFKAGKVTEPLPTLFIISDEFAELKKEQPEFMSELVSIARIGRTLGIKLILATQKPTGVVDDQIWSNSKFKLALKVQDESDSREVIKTADAAYITQPGRAYLQVGNNEIYELFQSVWSGASYTKEIEAKIDDRVYKMNILGQAELINQDLSEDTEATDLTTQLDVVVEHVSTTYESLQATAVKKPWLPSLEEKIISPYIQQEKMIDTATIHAIDLTCPIGLIDIPEEQKQADYTIDFMKDGNLFVFGSSGYGKTITLETIMNTLAVKNNPQLLQYYILDFGNSAMIPYKNLPHVADYMGFDDIEKLSKFITLMEDEIKARKQLFGRSMVQNIAIYNQAHSDNLLKTILVMVDNYDVIKELAIDLESALMRLSRDGSSVGIYIVVSASRVSGVKYATLNNFKNRIAQYMFDESEVSNAVGRGAYKLTDKIKGRALVKQNSVSMAQIYSSVPFEDDLSYLQHNQAFIGAMKEAYTGKPVKGIAVLPDIFTTQEYEAYELNDTHAIKLGLHTQAVTLVGMDTSSSSPFLILGPSSSGKTNVLEVILNQLGEQDTCTIFDSKELAFYKYKDKEQVTYIENEEQSKKQAVENLFEAVEARKEAMKKAMAQDSSINPKEFYQTLPKYYMIMDDVDYFVEQMQSIPNMVELLKDAVDTGIVIIGAGHSSKLKGVDPVMKFFKTASAGLLVGNQGTHAIFDISSKETPAFGFGVLLHNNKYQKIKLPKYTEMQVSKDA</sequence>
<evidence type="ECO:0000259" key="6">
    <source>
        <dbReference type="PROSITE" id="PS50901"/>
    </source>
</evidence>
<keyword evidence="1" id="KW-0677">Repeat</keyword>
<dbReference type="SUPFAM" id="SSF52540">
    <property type="entry name" value="P-loop containing nucleoside triphosphate hydrolases"/>
    <property type="match status" value="3"/>
</dbReference>
<evidence type="ECO:0000256" key="1">
    <source>
        <dbReference type="ARBA" id="ARBA00022737"/>
    </source>
</evidence>
<keyword evidence="2 4" id="KW-0547">Nucleotide-binding</keyword>
<gene>
    <name evidence="7" type="primary">essC</name>
    <name evidence="7" type="ORF">HCA52_13635</name>
</gene>
<dbReference type="EMBL" id="JAARVG010000014">
    <property type="protein sequence ID" value="MBC1794468.1"/>
    <property type="molecule type" value="Genomic_DNA"/>
</dbReference>
<keyword evidence="3 4" id="KW-0067">ATP-binding</keyword>
<dbReference type="Proteomes" id="UP000539064">
    <property type="component" value="Unassembled WGS sequence"/>
</dbReference>
<feature type="binding site" evidence="4">
    <location>
        <begin position="980"/>
        <end position="987"/>
    </location>
    <ligand>
        <name>ATP</name>
        <dbReference type="ChEBI" id="CHEBI:30616"/>
    </ligand>
</feature>
<evidence type="ECO:0000313" key="8">
    <source>
        <dbReference type="Proteomes" id="UP000539064"/>
    </source>
</evidence>
<name>A0A7X0XZ79_9LIST</name>
<dbReference type="InterPro" id="IPR002543">
    <property type="entry name" value="FtsK_dom"/>
</dbReference>